<accession>A0A8H5DAZ2</accession>
<feature type="transmembrane region" description="Helical" evidence="8">
    <location>
        <begin position="255"/>
        <end position="278"/>
    </location>
</feature>
<keyword evidence="4 8" id="KW-0812">Transmembrane</keyword>
<sequence>MAYSSNLGFKSKLDPPFFEVELWGRRVFFSLWIRAIATRFFPTDSPHTLISARPLRSMIAEYLGSGLVYMLGVLRVVNDIVQWEFRPTHPVAFVSFTRSMQRETQAPVIDIQPTTRSSLPVAVPLTPPPRAYAPEILVSVETQLPYSQALPGLGLYDVAISPTSTAPPTALNSRAPSPTFDSVGTGHLSFDSLKWRLASGYFACFVIGWADGVTGTVMPCEPHFHSDEFHSLLTRLGGSTDLAAEFHLTTMTSSLLWAGTTCGFFIGTFLLEIILRWLGRFSLEPSKKSIVPHTLAIFKKNRPASGHSATQARHSTLLIASVLHAFYFIMMGSRGGFPVMFVAYAMAAFSRALLTDYLSNAYFASGPKQALGFGYGIASFGSVASPLVCQFVIAAGVPWFHFYYGSLVLSAINIALLAVTFKPSLAELTKEHQKTLRETRSGLGTTDGAAQTGGLNTEKIPSSVVSPTSSVLRLKLENSNKSNTRLQLRVLYVVSLAYNLEIREH</sequence>
<comment type="similarity">
    <text evidence="2">Belongs to the major facilitator superfamily.</text>
</comment>
<keyword evidence="5 8" id="KW-1133">Transmembrane helix</keyword>
<comment type="caution">
    <text evidence="9">The sequence shown here is derived from an EMBL/GenBank/DDBJ whole genome shotgun (WGS) entry which is preliminary data.</text>
</comment>
<dbReference type="SUPFAM" id="SSF103473">
    <property type="entry name" value="MFS general substrate transporter"/>
    <property type="match status" value="1"/>
</dbReference>
<dbReference type="AlphaFoldDB" id="A0A8H5DAZ2"/>
<evidence type="ECO:0000256" key="6">
    <source>
        <dbReference type="ARBA" id="ARBA00023136"/>
    </source>
</evidence>
<dbReference type="InterPro" id="IPR051788">
    <property type="entry name" value="MFS_Transporter"/>
</dbReference>
<evidence type="ECO:0000256" key="5">
    <source>
        <dbReference type="ARBA" id="ARBA00022989"/>
    </source>
</evidence>
<keyword evidence="6 8" id="KW-0472">Membrane</keyword>
<dbReference type="EMBL" id="JAACJO010000007">
    <property type="protein sequence ID" value="KAF5355966.1"/>
    <property type="molecule type" value="Genomic_DNA"/>
</dbReference>
<dbReference type="OrthoDB" id="413079at2759"/>
<organism evidence="9 10">
    <name type="scientific">Leucocoprinus leucothites</name>
    <dbReference type="NCBI Taxonomy" id="201217"/>
    <lineage>
        <taxon>Eukaryota</taxon>
        <taxon>Fungi</taxon>
        <taxon>Dikarya</taxon>
        <taxon>Basidiomycota</taxon>
        <taxon>Agaricomycotina</taxon>
        <taxon>Agaricomycetes</taxon>
        <taxon>Agaricomycetidae</taxon>
        <taxon>Agaricales</taxon>
        <taxon>Agaricineae</taxon>
        <taxon>Agaricaceae</taxon>
        <taxon>Leucocoprinus</taxon>
    </lineage>
</organism>
<feature type="transmembrane region" description="Helical" evidence="8">
    <location>
        <begin position="336"/>
        <end position="354"/>
    </location>
</feature>
<evidence type="ECO:0000256" key="1">
    <source>
        <dbReference type="ARBA" id="ARBA00004127"/>
    </source>
</evidence>
<protein>
    <submittedName>
        <fullName evidence="9">Uncharacterized protein</fullName>
    </submittedName>
</protein>
<name>A0A8H5DAZ2_9AGAR</name>
<keyword evidence="10" id="KW-1185">Reference proteome</keyword>
<evidence type="ECO:0000313" key="10">
    <source>
        <dbReference type="Proteomes" id="UP000559027"/>
    </source>
</evidence>
<feature type="transmembrane region" description="Helical" evidence="8">
    <location>
        <begin position="402"/>
        <end position="421"/>
    </location>
</feature>
<proteinExistence type="inferred from homology"/>
<evidence type="ECO:0000313" key="9">
    <source>
        <dbReference type="EMBL" id="KAF5355966.1"/>
    </source>
</evidence>
<dbReference type="GO" id="GO:0012505">
    <property type="term" value="C:endomembrane system"/>
    <property type="evidence" value="ECO:0007669"/>
    <property type="project" value="UniProtKB-SubCell"/>
</dbReference>
<dbReference type="PANTHER" id="PTHR23514">
    <property type="entry name" value="BYPASS OF STOP CODON PROTEIN 6"/>
    <property type="match status" value="1"/>
</dbReference>
<reference evidence="9 10" key="1">
    <citation type="journal article" date="2020" name="ISME J.">
        <title>Uncovering the hidden diversity of litter-decomposition mechanisms in mushroom-forming fungi.</title>
        <authorList>
            <person name="Floudas D."/>
            <person name="Bentzer J."/>
            <person name="Ahren D."/>
            <person name="Johansson T."/>
            <person name="Persson P."/>
            <person name="Tunlid A."/>
        </authorList>
    </citation>
    <scope>NUCLEOTIDE SEQUENCE [LARGE SCALE GENOMIC DNA]</scope>
    <source>
        <strain evidence="9 10">CBS 146.42</strain>
    </source>
</reference>
<dbReference type="PANTHER" id="PTHR23514:SF3">
    <property type="entry name" value="BYPASS OF STOP CODON PROTEIN 6"/>
    <property type="match status" value="1"/>
</dbReference>
<comment type="subcellular location">
    <subcellularLocation>
        <location evidence="1">Endomembrane system</location>
        <topology evidence="1">Multi-pass membrane protein</topology>
    </subcellularLocation>
</comment>
<evidence type="ECO:0000256" key="4">
    <source>
        <dbReference type="ARBA" id="ARBA00022692"/>
    </source>
</evidence>
<dbReference type="Proteomes" id="UP000559027">
    <property type="component" value="Unassembled WGS sequence"/>
</dbReference>
<evidence type="ECO:0000256" key="8">
    <source>
        <dbReference type="SAM" id="Phobius"/>
    </source>
</evidence>
<dbReference type="GO" id="GO:0016020">
    <property type="term" value="C:membrane"/>
    <property type="evidence" value="ECO:0007669"/>
    <property type="project" value="TreeGrafter"/>
</dbReference>
<dbReference type="InterPro" id="IPR036259">
    <property type="entry name" value="MFS_trans_sf"/>
</dbReference>
<keyword evidence="3" id="KW-0813">Transport</keyword>
<evidence type="ECO:0000256" key="3">
    <source>
        <dbReference type="ARBA" id="ARBA00022448"/>
    </source>
</evidence>
<feature type="region of interest" description="Disordered" evidence="7">
    <location>
        <begin position="439"/>
        <end position="463"/>
    </location>
</feature>
<gene>
    <name evidence="9" type="ORF">D9756_004248</name>
</gene>
<evidence type="ECO:0000256" key="7">
    <source>
        <dbReference type="SAM" id="MobiDB-lite"/>
    </source>
</evidence>
<feature type="transmembrane region" description="Helical" evidence="8">
    <location>
        <begin position="375"/>
        <end position="396"/>
    </location>
</feature>
<evidence type="ECO:0000256" key="2">
    <source>
        <dbReference type="ARBA" id="ARBA00008335"/>
    </source>
</evidence>